<dbReference type="EMBL" id="HBUF01063242">
    <property type="protein sequence ID" value="CAG6626676.1"/>
    <property type="molecule type" value="Transcribed_RNA"/>
</dbReference>
<sequence length="133" mass="15955">MPQSTEQSLLVQVLVLSPCNHEMYKYEKPYQIAHWRQTIRVSILRFYDITERKSQKPHKNSSFVKLSILTPGEKRTKIRQFSRRVPNTSLFILLFLLSLNMNCLFKFFEANVYFFPNFSRKYGRITSHYLIIL</sequence>
<evidence type="ECO:0000313" key="1">
    <source>
        <dbReference type="EMBL" id="CAG6626676.1"/>
    </source>
</evidence>
<dbReference type="AlphaFoldDB" id="A0A8D8Q7M6"/>
<name>A0A8D8Q7M6_9HEMI</name>
<organism evidence="1">
    <name type="scientific">Cacopsylla melanoneura</name>
    <dbReference type="NCBI Taxonomy" id="428564"/>
    <lineage>
        <taxon>Eukaryota</taxon>
        <taxon>Metazoa</taxon>
        <taxon>Ecdysozoa</taxon>
        <taxon>Arthropoda</taxon>
        <taxon>Hexapoda</taxon>
        <taxon>Insecta</taxon>
        <taxon>Pterygota</taxon>
        <taxon>Neoptera</taxon>
        <taxon>Paraneoptera</taxon>
        <taxon>Hemiptera</taxon>
        <taxon>Sternorrhyncha</taxon>
        <taxon>Psylloidea</taxon>
        <taxon>Psyllidae</taxon>
        <taxon>Psyllinae</taxon>
        <taxon>Cacopsylla</taxon>
    </lineage>
</organism>
<accession>A0A8D8Q7M6</accession>
<reference evidence="1" key="1">
    <citation type="submission" date="2021-05" db="EMBL/GenBank/DDBJ databases">
        <authorList>
            <person name="Alioto T."/>
            <person name="Alioto T."/>
            <person name="Gomez Garrido J."/>
        </authorList>
    </citation>
    <scope>NUCLEOTIDE SEQUENCE</scope>
</reference>
<protein>
    <submittedName>
        <fullName evidence="1">Uncharacterized protein</fullName>
    </submittedName>
</protein>
<proteinExistence type="predicted"/>